<feature type="transmembrane region" description="Helical" evidence="1">
    <location>
        <begin position="458"/>
        <end position="478"/>
    </location>
</feature>
<proteinExistence type="predicted"/>
<dbReference type="Proteomes" id="UP000269883">
    <property type="component" value="Chromosome"/>
</dbReference>
<feature type="transmembrane region" description="Helical" evidence="1">
    <location>
        <begin position="422"/>
        <end position="446"/>
    </location>
</feature>
<keyword evidence="1" id="KW-0812">Transmembrane</keyword>
<evidence type="ECO:0000256" key="1">
    <source>
        <dbReference type="SAM" id="Phobius"/>
    </source>
</evidence>
<keyword evidence="1" id="KW-1133">Transmembrane helix</keyword>
<feature type="transmembrane region" description="Helical" evidence="1">
    <location>
        <begin position="484"/>
        <end position="508"/>
    </location>
</feature>
<sequence>MTKQRLSAVVEFGAAMGSSFSTATKAVRGDLSGVSSAFQDIKAKQDKLHKFAGFDMQALGRAKREMVESREEVQRLGDELAQTVKPSKKLQSAFERAKRKADKTAKAYNRQKGQLTILNHELKKAGVNTRDLEGEFDRLSSEVAKAERRMKSFQGVMRADVGGSFRNMAGHAGRFTAVMGASVGAVGAAVTVTNKMTAEQTAMAQSLNVSADGLSAWGGLAKEMGFEVDNVGDLMEELNNKIGESAGLEEITAVTESLQILGLTFEELQNLSPEEQFRRVAGAVKELDDHQVAVSAADILMGGEANKFFGYLRSRKEGVDELLAQQKQLNVLSDEGRAGAQKYNVAFAKFSTVISSTTQEVAGLIGGALAPVVEEWGPKLADWVRDNRTAFAEIGTTVKELVPAVISFGSGLASVFRTVGTVVSWAAGMLGGFDNLAIAVAVTLGAKTMLSVVQFGQSLWAAGAALQPIIAMALPGFVAGIKAVGIAFASNPIGLVLTGITLAVVRLITIWDDLKKSFAEGGFLGAVGRYFDFFGGDDAAKAPGPGGAAGGSGVSVPAMAGAPSIPDLPSMSGGAQITQRVEGIHVYAAPGQSADEIADAVMRKLDERTHDARRGALYD</sequence>
<dbReference type="EMBL" id="AP017378">
    <property type="protein sequence ID" value="BBD08443.1"/>
    <property type="molecule type" value="Genomic_DNA"/>
</dbReference>
<evidence type="ECO:0000313" key="3">
    <source>
        <dbReference type="Proteomes" id="UP000269883"/>
    </source>
</evidence>
<dbReference type="RefSeq" id="WP_126378541.1">
    <property type="nucleotide sequence ID" value="NZ_AP017378.1"/>
</dbReference>
<dbReference type="AlphaFoldDB" id="A0A2Z6AZ26"/>
<protein>
    <recommendedName>
        <fullName evidence="4">Phage tail tape measure protein</fullName>
    </recommendedName>
</protein>
<reference evidence="2 3" key="1">
    <citation type="journal article" date="2018" name="Sci. Adv.">
        <title>Multi-heme cytochromes provide a pathway for survival in energy-limited environments.</title>
        <authorList>
            <person name="Deng X."/>
            <person name="Dohmae N."/>
            <person name="Nealson K.H."/>
            <person name="Hashimoto K."/>
            <person name="Okamoto A."/>
        </authorList>
    </citation>
    <scope>NUCLEOTIDE SEQUENCE [LARGE SCALE GENOMIC DNA]</scope>
    <source>
        <strain evidence="2 3">IS5</strain>
    </source>
</reference>
<keyword evidence="3" id="KW-1185">Reference proteome</keyword>
<dbReference type="KEGG" id="dfl:DFE_1717"/>
<dbReference type="OrthoDB" id="5443872at2"/>
<evidence type="ECO:0000313" key="2">
    <source>
        <dbReference type="EMBL" id="BBD08443.1"/>
    </source>
</evidence>
<accession>A0A2Z6AZ26</accession>
<gene>
    <name evidence="2" type="ORF">DFE_1717</name>
</gene>
<keyword evidence="1" id="KW-0472">Membrane</keyword>
<organism evidence="2 3">
    <name type="scientific">Desulfovibrio ferrophilus</name>
    <dbReference type="NCBI Taxonomy" id="241368"/>
    <lineage>
        <taxon>Bacteria</taxon>
        <taxon>Pseudomonadati</taxon>
        <taxon>Thermodesulfobacteriota</taxon>
        <taxon>Desulfovibrionia</taxon>
        <taxon>Desulfovibrionales</taxon>
        <taxon>Desulfovibrionaceae</taxon>
        <taxon>Desulfovibrio</taxon>
    </lineage>
</organism>
<name>A0A2Z6AZ26_9BACT</name>
<evidence type="ECO:0008006" key="4">
    <source>
        <dbReference type="Google" id="ProtNLM"/>
    </source>
</evidence>